<sequence>MNDFDRRHAARSATDRDAPSECEALADRDDTASDTLASGLLPRDYASRGATFVRRPVRQHEETRMYRALAVRIEGEPTTLLVGPRAGVSPTQAYRIVAIRGVRSGRLVTVRFRPTQ</sequence>
<dbReference type="RefSeq" id="WP_254268836.1">
    <property type="nucleotide sequence ID" value="NZ_CP100400.1"/>
</dbReference>
<reference evidence="2 3" key="1">
    <citation type="journal article" date="2019" name="Int. J. Syst. Evol. Microbiol.">
        <title>The Global Catalogue of Microorganisms (GCM) 10K type strain sequencing project: providing services to taxonomists for standard genome sequencing and annotation.</title>
        <authorList>
            <consortium name="The Broad Institute Genomics Platform"/>
            <consortium name="The Broad Institute Genome Sequencing Center for Infectious Disease"/>
            <person name="Wu L."/>
            <person name="Ma J."/>
        </authorList>
    </citation>
    <scope>NUCLEOTIDE SEQUENCE [LARGE SCALE GENOMIC DNA]</scope>
    <source>
        <strain evidence="2 3">XZYJ18</strain>
    </source>
</reference>
<accession>A0ABD5Q496</accession>
<organism evidence="2 3">
    <name type="scientific">Halorussus aquaticus</name>
    <dbReference type="NCBI Taxonomy" id="2953748"/>
    <lineage>
        <taxon>Archaea</taxon>
        <taxon>Methanobacteriati</taxon>
        <taxon>Methanobacteriota</taxon>
        <taxon>Stenosarchaea group</taxon>
        <taxon>Halobacteria</taxon>
        <taxon>Halobacteriales</taxon>
        <taxon>Haladaptataceae</taxon>
        <taxon>Halorussus</taxon>
    </lineage>
</organism>
<feature type="compositionally biased region" description="Basic and acidic residues" evidence="1">
    <location>
        <begin position="1"/>
        <end position="31"/>
    </location>
</feature>
<name>A0ABD5Q496_9EURY</name>
<comment type="caution">
    <text evidence="2">The sequence shown here is derived from an EMBL/GenBank/DDBJ whole genome shotgun (WGS) entry which is preliminary data.</text>
</comment>
<dbReference type="AlphaFoldDB" id="A0ABD5Q496"/>
<evidence type="ECO:0000313" key="2">
    <source>
        <dbReference type="EMBL" id="MFC4825504.1"/>
    </source>
</evidence>
<dbReference type="EMBL" id="JBHSHT010000002">
    <property type="protein sequence ID" value="MFC4825504.1"/>
    <property type="molecule type" value="Genomic_DNA"/>
</dbReference>
<dbReference type="Proteomes" id="UP001595945">
    <property type="component" value="Unassembled WGS sequence"/>
</dbReference>
<protein>
    <submittedName>
        <fullName evidence="2">Uncharacterized protein</fullName>
    </submittedName>
</protein>
<evidence type="ECO:0000256" key="1">
    <source>
        <dbReference type="SAM" id="MobiDB-lite"/>
    </source>
</evidence>
<proteinExistence type="predicted"/>
<feature type="region of interest" description="Disordered" evidence="1">
    <location>
        <begin position="1"/>
        <end position="36"/>
    </location>
</feature>
<gene>
    <name evidence="2" type="ORF">ACFO9K_14680</name>
</gene>
<evidence type="ECO:0000313" key="3">
    <source>
        <dbReference type="Proteomes" id="UP001595945"/>
    </source>
</evidence>
<keyword evidence="3" id="KW-1185">Reference proteome</keyword>
<dbReference type="GeneID" id="73043778"/>